<name>A0ABQ3W7T5_9ACTN</name>
<gene>
    <name evidence="1" type="ORF">Aca07nite_03840</name>
</gene>
<sequence>MASAGNDVIMDHPLSERWRVADLLETLAGYDVTLVEVRCSPEELERRDRERGDRPIGLALSQTLVYANGEFDIVVDTTATSPEECAKRIVHSLGALSSPEAFDRFRLRRLPERRH</sequence>
<comment type="caution">
    <text evidence="1">The sequence shown here is derived from an EMBL/GenBank/DDBJ whole genome shotgun (WGS) entry which is preliminary data.</text>
</comment>
<reference evidence="1" key="1">
    <citation type="submission" date="2021-01" db="EMBL/GenBank/DDBJ databases">
        <title>Whole genome shotgun sequence of Actinoplanes capillaceus NBRC 16408.</title>
        <authorList>
            <person name="Komaki H."/>
            <person name="Tamura T."/>
        </authorList>
    </citation>
    <scope>NUCLEOTIDE SEQUENCE [LARGE SCALE GENOMIC DNA]</scope>
    <source>
        <strain evidence="1">NBRC 16408</strain>
    </source>
</reference>
<organism evidence="1">
    <name type="scientific">Actinoplanes campanulatus</name>
    <dbReference type="NCBI Taxonomy" id="113559"/>
    <lineage>
        <taxon>Bacteria</taxon>
        <taxon>Bacillati</taxon>
        <taxon>Actinomycetota</taxon>
        <taxon>Actinomycetes</taxon>
        <taxon>Micromonosporales</taxon>
        <taxon>Micromonosporaceae</taxon>
        <taxon>Actinoplanes</taxon>
    </lineage>
</organism>
<protein>
    <recommendedName>
        <fullName evidence="2">Chloramphenicol phosphotransferase-like protein</fullName>
    </recommendedName>
</protein>
<evidence type="ECO:0008006" key="2">
    <source>
        <dbReference type="Google" id="ProtNLM"/>
    </source>
</evidence>
<dbReference type="Gene3D" id="3.40.50.300">
    <property type="entry name" value="P-loop containing nucleotide triphosphate hydrolases"/>
    <property type="match status" value="1"/>
</dbReference>
<dbReference type="Pfam" id="PF07931">
    <property type="entry name" value="CPT"/>
    <property type="match status" value="1"/>
</dbReference>
<dbReference type="SUPFAM" id="SSF52540">
    <property type="entry name" value="P-loop containing nucleoside triphosphate hydrolases"/>
    <property type="match status" value="1"/>
</dbReference>
<dbReference type="InterPro" id="IPR027417">
    <property type="entry name" value="P-loop_NTPase"/>
</dbReference>
<dbReference type="RefSeq" id="WP_204293716.1">
    <property type="nucleotide sequence ID" value="NZ_BAAAGQ010000015.1"/>
</dbReference>
<proteinExistence type="predicted"/>
<evidence type="ECO:0000313" key="1">
    <source>
        <dbReference type="EMBL" id="GID43109.1"/>
    </source>
</evidence>
<accession>A0ABQ3W7T5</accession>
<dbReference type="EMBL" id="BOMF01000005">
    <property type="protein sequence ID" value="GID43109.1"/>
    <property type="molecule type" value="Genomic_DNA"/>
</dbReference>